<gene>
    <name evidence="1" type="ORF">OCBIM_22022757mg</name>
</gene>
<organism evidence="1">
    <name type="scientific">Octopus bimaculoides</name>
    <name type="common">California two-spotted octopus</name>
    <dbReference type="NCBI Taxonomy" id="37653"/>
    <lineage>
        <taxon>Eukaryota</taxon>
        <taxon>Metazoa</taxon>
        <taxon>Spiralia</taxon>
        <taxon>Lophotrochozoa</taxon>
        <taxon>Mollusca</taxon>
        <taxon>Cephalopoda</taxon>
        <taxon>Coleoidea</taxon>
        <taxon>Octopodiformes</taxon>
        <taxon>Octopoda</taxon>
        <taxon>Incirrata</taxon>
        <taxon>Octopodidae</taxon>
        <taxon>Octopus</taxon>
    </lineage>
</organism>
<accession>A0A0L8FFZ5</accession>
<proteinExistence type="predicted"/>
<sequence>MELKKKALTQAVVKQIMVWSIKWSFCIERILKGFYFQTGVKQSNPFNHVFSNTNYKELGSGTKRCREVLTDRN</sequence>
<name>A0A0L8FFZ5_OCTBM</name>
<dbReference type="EMBL" id="KQ432989">
    <property type="protein sequence ID" value="KOF62585.1"/>
    <property type="molecule type" value="Genomic_DNA"/>
</dbReference>
<evidence type="ECO:0000313" key="1">
    <source>
        <dbReference type="EMBL" id="KOF62585.1"/>
    </source>
</evidence>
<protein>
    <submittedName>
        <fullName evidence="1">Uncharacterized protein</fullName>
    </submittedName>
</protein>
<reference evidence="1" key="1">
    <citation type="submission" date="2015-07" db="EMBL/GenBank/DDBJ databases">
        <title>MeaNS - Measles Nucleotide Surveillance Program.</title>
        <authorList>
            <person name="Tran T."/>
            <person name="Druce J."/>
        </authorList>
    </citation>
    <scope>NUCLEOTIDE SEQUENCE</scope>
    <source>
        <strain evidence="1">UCB-OBI-ISO-001</strain>
        <tissue evidence="1">Gonad</tissue>
    </source>
</reference>
<dbReference type="AlphaFoldDB" id="A0A0L8FFZ5"/>